<dbReference type="Proteomes" id="UP001597525">
    <property type="component" value="Unassembled WGS sequence"/>
</dbReference>
<reference evidence="10" key="1">
    <citation type="journal article" date="2019" name="Int. J. Syst. Evol. Microbiol.">
        <title>The Global Catalogue of Microorganisms (GCM) 10K type strain sequencing project: providing services to taxonomists for standard genome sequencing and annotation.</title>
        <authorList>
            <consortium name="The Broad Institute Genomics Platform"/>
            <consortium name="The Broad Institute Genome Sequencing Center for Infectious Disease"/>
            <person name="Wu L."/>
            <person name="Ma J."/>
        </authorList>
    </citation>
    <scope>NUCLEOTIDE SEQUENCE [LARGE SCALE GENOMIC DNA]</scope>
    <source>
        <strain evidence="10">KCTC 22814</strain>
    </source>
</reference>
<dbReference type="Gene3D" id="1.25.40.390">
    <property type="match status" value="1"/>
</dbReference>
<comment type="subcellular location">
    <subcellularLocation>
        <location evidence="1">Cell outer membrane</location>
    </subcellularLocation>
</comment>
<dbReference type="InterPro" id="IPR011990">
    <property type="entry name" value="TPR-like_helical_dom_sf"/>
</dbReference>
<evidence type="ECO:0000256" key="4">
    <source>
        <dbReference type="ARBA" id="ARBA00023136"/>
    </source>
</evidence>
<dbReference type="InterPro" id="IPR012944">
    <property type="entry name" value="SusD_RagB_dom"/>
</dbReference>
<gene>
    <name evidence="9" type="ORF">ACFS7Y_09110</name>
</gene>
<evidence type="ECO:0000313" key="9">
    <source>
        <dbReference type="EMBL" id="MFD2967547.1"/>
    </source>
</evidence>
<protein>
    <submittedName>
        <fullName evidence="9">RagB/SusD family nutrient uptake outer membrane protein</fullName>
    </submittedName>
</protein>
<feature type="signal peptide" evidence="6">
    <location>
        <begin position="1"/>
        <end position="18"/>
    </location>
</feature>
<dbReference type="RefSeq" id="WP_320186099.1">
    <property type="nucleotide sequence ID" value="NZ_CP138332.1"/>
</dbReference>
<dbReference type="EMBL" id="JBHUPB010000006">
    <property type="protein sequence ID" value="MFD2967547.1"/>
    <property type="molecule type" value="Genomic_DNA"/>
</dbReference>
<dbReference type="PROSITE" id="PS51257">
    <property type="entry name" value="PROKAR_LIPOPROTEIN"/>
    <property type="match status" value="1"/>
</dbReference>
<evidence type="ECO:0000256" key="2">
    <source>
        <dbReference type="ARBA" id="ARBA00006275"/>
    </source>
</evidence>
<evidence type="ECO:0000256" key="6">
    <source>
        <dbReference type="SAM" id="SignalP"/>
    </source>
</evidence>
<evidence type="ECO:0000259" key="7">
    <source>
        <dbReference type="Pfam" id="PF07980"/>
    </source>
</evidence>
<comment type="caution">
    <text evidence="9">The sequence shown here is derived from an EMBL/GenBank/DDBJ whole genome shotgun (WGS) entry which is preliminary data.</text>
</comment>
<accession>A0ABW6BF73</accession>
<keyword evidence="10" id="KW-1185">Reference proteome</keyword>
<dbReference type="SUPFAM" id="SSF48452">
    <property type="entry name" value="TPR-like"/>
    <property type="match status" value="1"/>
</dbReference>
<organism evidence="9 10">
    <name type="scientific">Sphingobacterium bambusae</name>
    <dbReference type="NCBI Taxonomy" id="662858"/>
    <lineage>
        <taxon>Bacteria</taxon>
        <taxon>Pseudomonadati</taxon>
        <taxon>Bacteroidota</taxon>
        <taxon>Sphingobacteriia</taxon>
        <taxon>Sphingobacteriales</taxon>
        <taxon>Sphingobacteriaceae</taxon>
        <taxon>Sphingobacterium</taxon>
    </lineage>
</organism>
<evidence type="ECO:0000256" key="3">
    <source>
        <dbReference type="ARBA" id="ARBA00022729"/>
    </source>
</evidence>
<evidence type="ECO:0000313" key="10">
    <source>
        <dbReference type="Proteomes" id="UP001597525"/>
    </source>
</evidence>
<keyword evidence="5" id="KW-0998">Cell outer membrane</keyword>
<keyword evidence="4" id="KW-0472">Membrane</keyword>
<comment type="similarity">
    <text evidence="2">Belongs to the SusD family.</text>
</comment>
<dbReference type="InterPro" id="IPR033985">
    <property type="entry name" value="SusD-like_N"/>
</dbReference>
<feature type="chain" id="PRO_5045458968" evidence="6">
    <location>
        <begin position="19"/>
        <end position="604"/>
    </location>
</feature>
<evidence type="ECO:0000259" key="8">
    <source>
        <dbReference type="Pfam" id="PF14322"/>
    </source>
</evidence>
<feature type="domain" description="RagB/SusD" evidence="7">
    <location>
        <begin position="286"/>
        <end position="603"/>
    </location>
</feature>
<sequence length="604" mass="68017">MNKFFIHILLLVTMAITAGCSNFLDRESQSILPEEDIYADEKLILAVLANFYGRMDWGQQLGDPGSFGLLDEAAYSSGGPNNMQNYGDDLWRVYDYPLIRNINEFIKGINGSTLSEEVKSRYIAEARFIRAWVYFTMVKGLGGVPLVGDDIFDYAPGMDPAAIQIARSTEQASYEYIIDECTAVAAILSADKNTNAARANKWVALALKARAALYAASIAKYNVNTPDVQTSGGEVGIPSSEAAGFYETAYQAALEIVNTSPYALHNVNPDKGKNFYEAVSSKASGEVIWARDYIYPGQTHGFTNNVIASSVRGDIDANIVTPILNLVEDFEYIDNRNGALKLRDASGEYLYYDNPSDVFAGKDPRLYGTVIYSGADFGGTTITYQAGIRYMEGGQWRDRTGVPGAVEAPYGVVTGQDGPTTSNDQYVNKTGFNIRKFVEENRDASTRGRGSDMWFVRFRYAEFLMIAAEAALELNKTQVEIAGYVNEIRERAGIQPLTQVTLQDIIRERRVEFAFENHRYWDVKRWRIAHTLWSGQESPTATHYVLFPYKIYAPGTANHNKWVFEKRKASHTMYPRYFRYQNYYNFVDQGWIDRNPKLVRNPYQ</sequence>
<feature type="domain" description="SusD-like N-terminal" evidence="8">
    <location>
        <begin position="88"/>
        <end position="212"/>
    </location>
</feature>
<evidence type="ECO:0000256" key="1">
    <source>
        <dbReference type="ARBA" id="ARBA00004442"/>
    </source>
</evidence>
<keyword evidence="3 6" id="KW-0732">Signal</keyword>
<dbReference type="Pfam" id="PF14322">
    <property type="entry name" value="SusD-like_3"/>
    <property type="match status" value="1"/>
</dbReference>
<dbReference type="Pfam" id="PF07980">
    <property type="entry name" value="SusD_RagB"/>
    <property type="match status" value="1"/>
</dbReference>
<evidence type="ECO:0000256" key="5">
    <source>
        <dbReference type="ARBA" id="ARBA00023237"/>
    </source>
</evidence>
<name>A0ABW6BF73_9SPHI</name>
<proteinExistence type="inferred from homology"/>